<dbReference type="SUPFAM" id="SSF103196">
    <property type="entry name" value="Roadblock/LC7 domain"/>
    <property type="match status" value="1"/>
</dbReference>
<evidence type="ECO:0000313" key="4">
    <source>
        <dbReference type="Proteomes" id="UP000266841"/>
    </source>
</evidence>
<comment type="caution">
    <text evidence="3">The sequence shown here is derived from an EMBL/GenBank/DDBJ whole genome shotgun (WGS) entry which is preliminary data.</text>
</comment>
<name>K0TG79_THAOC</name>
<sequence>MAAAQASRGILPSETLNALDLLVDRLNSAATASGPLPVRSLLVGTSSGVGLSRSLGTAHTARQMQNPNFSHSGSMSEEVLSSVETVWATLVSATPPHVMAAAASSAAGNGGGTSSESEEKKDDSVPAHIQPPHPLLSPLQMGEHVKTVTASFDNCTLIHVHFAPLVVTFVTLPDANIGMIRDVAIPSLKVLLEPVRRALVRSRGGGTMNQLAHGGQVGLAPMAPGQTSPGMVVNAQMMPQQMQYNPQPIHAAQTQSDLQMLADPALQQQLYHQQYHQQQLQQQGYQ</sequence>
<dbReference type="OMA" id="HTASQMA"/>
<keyword evidence="4" id="KW-1185">Reference proteome</keyword>
<dbReference type="OrthoDB" id="343907at2759"/>
<dbReference type="GO" id="GO:0071230">
    <property type="term" value="P:cellular response to amino acid stimulus"/>
    <property type="evidence" value="ECO:0007669"/>
    <property type="project" value="TreeGrafter"/>
</dbReference>
<protein>
    <submittedName>
        <fullName evidence="3">Uncharacterized protein</fullName>
    </submittedName>
</protein>
<evidence type="ECO:0000256" key="1">
    <source>
        <dbReference type="ARBA" id="ARBA00005356"/>
    </source>
</evidence>
<dbReference type="InterPro" id="IPR015019">
    <property type="entry name" value="LAMTOR3"/>
</dbReference>
<dbReference type="EMBL" id="AGNL01005578">
    <property type="protein sequence ID" value="EJK72616.1"/>
    <property type="molecule type" value="Genomic_DNA"/>
</dbReference>
<reference evidence="3 4" key="1">
    <citation type="journal article" date="2012" name="Genome Biol.">
        <title>Genome and low-iron response of an oceanic diatom adapted to chronic iron limitation.</title>
        <authorList>
            <person name="Lommer M."/>
            <person name="Specht M."/>
            <person name="Roy A.S."/>
            <person name="Kraemer L."/>
            <person name="Andreson R."/>
            <person name="Gutowska M.A."/>
            <person name="Wolf J."/>
            <person name="Bergner S.V."/>
            <person name="Schilhabel M.B."/>
            <person name="Klostermeier U.C."/>
            <person name="Beiko R.G."/>
            <person name="Rosenstiel P."/>
            <person name="Hippler M."/>
            <person name="Laroche J."/>
        </authorList>
    </citation>
    <scope>NUCLEOTIDE SEQUENCE [LARGE SCALE GENOMIC DNA]</scope>
    <source>
        <strain evidence="3 4">CCMP1005</strain>
    </source>
</reference>
<evidence type="ECO:0000313" key="3">
    <source>
        <dbReference type="EMBL" id="EJK72616.1"/>
    </source>
</evidence>
<organism evidence="3 4">
    <name type="scientific">Thalassiosira oceanica</name>
    <name type="common">Marine diatom</name>
    <dbReference type="NCBI Taxonomy" id="159749"/>
    <lineage>
        <taxon>Eukaryota</taxon>
        <taxon>Sar</taxon>
        <taxon>Stramenopiles</taxon>
        <taxon>Ochrophyta</taxon>
        <taxon>Bacillariophyta</taxon>
        <taxon>Coscinodiscophyceae</taxon>
        <taxon>Thalassiosirophycidae</taxon>
        <taxon>Thalassiosirales</taxon>
        <taxon>Thalassiosiraceae</taxon>
        <taxon>Thalassiosira</taxon>
    </lineage>
</organism>
<accession>K0TG79</accession>
<dbReference type="AlphaFoldDB" id="K0TG79"/>
<proteinExistence type="inferred from homology"/>
<comment type="similarity">
    <text evidence="1">Belongs to the LAMTOR3 family.</text>
</comment>
<dbReference type="PANTHER" id="PTHR13378">
    <property type="entry name" value="REGULATOR COMPLEX PROTEIN LAMTOR3"/>
    <property type="match status" value="1"/>
</dbReference>
<dbReference type="Proteomes" id="UP000266841">
    <property type="component" value="Unassembled WGS sequence"/>
</dbReference>
<dbReference type="GO" id="GO:0071986">
    <property type="term" value="C:Ragulator complex"/>
    <property type="evidence" value="ECO:0007669"/>
    <property type="project" value="TreeGrafter"/>
</dbReference>
<gene>
    <name evidence="3" type="ORF">THAOC_05834</name>
</gene>
<feature type="region of interest" description="Disordered" evidence="2">
    <location>
        <begin position="102"/>
        <end position="131"/>
    </location>
</feature>
<dbReference type="Gene3D" id="3.30.450.30">
    <property type="entry name" value="Dynein light chain 2a, cytoplasmic"/>
    <property type="match status" value="1"/>
</dbReference>
<dbReference type="GO" id="GO:0032008">
    <property type="term" value="P:positive regulation of TOR signaling"/>
    <property type="evidence" value="ECO:0007669"/>
    <property type="project" value="TreeGrafter"/>
</dbReference>
<dbReference type="eggNOG" id="ENOG502TN77">
    <property type="taxonomic scope" value="Eukaryota"/>
</dbReference>
<dbReference type="PANTHER" id="PTHR13378:SF1">
    <property type="entry name" value="RAGULATOR COMPLEX PROTEIN LAMTOR3"/>
    <property type="match status" value="1"/>
</dbReference>
<evidence type="ECO:0000256" key="2">
    <source>
        <dbReference type="SAM" id="MobiDB-lite"/>
    </source>
</evidence>